<organism evidence="1 2">
    <name type="scientific">Trichomonas vaginalis (strain ATCC PRA-98 / G3)</name>
    <dbReference type="NCBI Taxonomy" id="412133"/>
    <lineage>
        <taxon>Eukaryota</taxon>
        <taxon>Metamonada</taxon>
        <taxon>Parabasalia</taxon>
        <taxon>Trichomonadida</taxon>
        <taxon>Trichomonadidae</taxon>
        <taxon>Trichomonas</taxon>
    </lineage>
</organism>
<reference evidence="1" key="2">
    <citation type="journal article" date="2007" name="Science">
        <title>Draft genome sequence of the sexually transmitted pathogen Trichomonas vaginalis.</title>
        <authorList>
            <person name="Carlton J.M."/>
            <person name="Hirt R.P."/>
            <person name="Silva J.C."/>
            <person name="Delcher A.L."/>
            <person name="Schatz M."/>
            <person name="Zhao Q."/>
            <person name="Wortman J.R."/>
            <person name="Bidwell S.L."/>
            <person name="Alsmark U.C.M."/>
            <person name="Besteiro S."/>
            <person name="Sicheritz-Ponten T."/>
            <person name="Noel C.J."/>
            <person name="Dacks J.B."/>
            <person name="Foster P.G."/>
            <person name="Simillion C."/>
            <person name="Van de Peer Y."/>
            <person name="Miranda-Saavedra D."/>
            <person name="Barton G.J."/>
            <person name="Westrop G.D."/>
            <person name="Mueller S."/>
            <person name="Dessi D."/>
            <person name="Fiori P.L."/>
            <person name="Ren Q."/>
            <person name="Paulsen I."/>
            <person name="Zhang H."/>
            <person name="Bastida-Corcuera F.D."/>
            <person name="Simoes-Barbosa A."/>
            <person name="Brown M.T."/>
            <person name="Hayes R.D."/>
            <person name="Mukherjee M."/>
            <person name="Okumura C.Y."/>
            <person name="Schneider R."/>
            <person name="Smith A.J."/>
            <person name="Vanacova S."/>
            <person name="Villalvazo M."/>
            <person name="Haas B.J."/>
            <person name="Pertea M."/>
            <person name="Feldblyum T.V."/>
            <person name="Utterback T.R."/>
            <person name="Shu C.L."/>
            <person name="Osoegawa K."/>
            <person name="de Jong P.J."/>
            <person name="Hrdy I."/>
            <person name="Horvathova L."/>
            <person name="Zubacova Z."/>
            <person name="Dolezal P."/>
            <person name="Malik S.B."/>
            <person name="Logsdon J.M. Jr."/>
            <person name="Henze K."/>
            <person name="Gupta A."/>
            <person name="Wang C.C."/>
            <person name="Dunne R.L."/>
            <person name="Upcroft J.A."/>
            <person name="Upcroft P."/>
            <person name="White O."/>
            <person name="Salzberg S.L."/>
            <person name="Tang P."/>
            <person name="Chiu C.-H."/>
            <person name="Lee Y.-S."/>
            <person name="Embley T.M."/>
            <person name="Coombs G.H."/>
            <person name="Mottram J.C."/>
            <person name="Tachezy J."/>
            <person name="Fraser-Liggett C.M."/>
            <person name="Johnson P.J."/>
        </authorList>
    </citation>
    <scope>NUCLEOTIDE SEQUENCE [LARGE SCALE GENOMIC DNA]</scope>
    <source>
        <strain evidence="1">G3</strain>
    </source>
</reference>
<dbReference type="KEGG" id="tva:4753734"/>
<dbReference type="RefSeq" id="XP_001308899.1">
    <property type="nucleotide sequence ID" value="XM_001308898.1"/>
</dbReference>
<accession>A2FGK3</accession>
<dbReference type="EMBL" id="DS113780">
    <property type="protein sequence ID" value="EAX95969.1"/>
    <property type="molecule type" value="Genomic_DNA"/>
</dbReference>
<dbReference type="InterPro" id="IPR011989">
    <property type="entry name" value="ARM-like"/>
</dbReference>
<dbReference type="SUPFAM" id="SSF48371">
    <property type="entry name" value="ARM repeat"/>
    <property type="match status" value="1"/>
</dbReference>
<name>A2FGK3_TRIV3</name>
<dbReference type="SMR" id="A2FGK3"/>
<dbReference type="InterPro" id="IPR016024">
    <property type="entry name" value="ARM-type_fold"/>
</dbReference>
<dbReference type="VEuPathDB" id="TrichDB:TVAG_114800"/>
<evidence type="ECO:0000313" key="2">
    <source>
        <dbReference type="Proteomes" id="UP000001542"/>
    </source>
</evidence>
<dbReference type="Gene3D" id="1.25.10.10">
    <property type="entry name" value="Leucine-rich Repeat Variant"/>
    <property type="match status" value="1"/>
</dbReference>
<gene>
    <name evidence="1" type="ORF">TVAG_114800</name>
</gene>
<dbReference type="AlphaFoldDB" id="A2FGK3"/>
<dbReference type="VEuPathDB" id="TrichDB:TVAGG3_0037160"/>
<dbReference type="Proteomes" id="UP000001542">
    <property type="component" value="Unassembled WGS sequence"/>
</dbReference>
<sequence>MDDDYKDSDITKQVIHIFGNPINNTYNYRQQLDPIIPENFESLEARIPNLIKNVIEEFSLAKSIFDIVTYLSTPNLTSIEFEIPELKSKIMEILSLEKYPEAMHYTVKLVGQLWYFISPDSDSIWIDPEIARLLINSINVIDIRSLPYVYFSLSNYICLDEEFIPYFFTVDDLFFNKYKTIMRSYTSPQILTSGLLFLQKLLVYQNEDFYQIMTDLIPILRAHMKNMIPRVRLLSLACIHQLIQYPPAKEFSYQQGVPQVLLEYIRDAPYSFVSSAFDVICDYLESPVREFFINFDFLSSLIDILQRTYEGDYEDKEIGMIFAIFTNLQTHEQVLNFFEEKDIYGLAVNFIIQMSTFYKVPAAIFLALELENGHLNYRAKLIQNYRVFEALTLSLDLINDSNTASLIFTQVYVLLQENTQGYLPICFDNDVCDILNENSENYDEKTQKIIEEILKFIDERM</sequence>
<evidence type="ECO:0000313" key="1">
    <source>
        <dbReference type="EMBL" id="EAX95969.1"/>
    </source>
</evidence>
<keyword evidence="2" id="KW-1185">Reference proteome</keyword>
<reference evidence="1" key="1">
    <citation type="submission" date="2006-10" db="EMBL/GenBank/DDBJ databases">
        <authorList>
            <person name="Amadeo P."/>
            <person name="Zhao Q."/>
            <person name="Wortman J."/>
            <person name="Fraser-Liggett C."/>
            <person name="Carlton J."/>
        </authorList>
    </citation>
    <scope>NUCLEOTIDE SEQUENCE</scope>
    <source>
        <strain evidence="1">G3</strain>
    </source>
</reference>
<proteinExistence type="predicted"/>
<protein>
    <submittedName>
        <fullName evidence="1">Uncharacterized protein</fullName>
    </submittedName>
</protein>
<dbReference type="InParanoid" id="A2FGK3"/>